<dbReference type="InterPro" id="IPR043129">
    <property type="entry name" value="ATPase_NBD"/>
</dbReference>
<evidence type="ECO:0000256" key="11">
    <source>
        <dbReference type="SAM" id="Coils"/>
    </source>
</evidence>
<accession>H7FXL4</accession>
<evidence type="ECO:0000256" key="10">
    <source>
        <dbReference type="RuleBase" id="RU003322"/>
    </source>
</evidence>
<dbReference type="InterPro" id="IPR029048">
    <property type="entry name" value="HSP70_C_sf"/>
</dbReference>
<dbReference type="Gene3D" id="3.90.640.10">
    <property type="entry name" value="Actin, Chain A, domain 4"/>
    <property type="match status" value="1"/>
</dbReference>
<dbReference type="FunFam" id="3.30.420.40:FF:000020">
    <property type="entry name" value="Chaperone protein HscA homolog"/>
    <property type="match status" value="1"/>
</dbReference>
<feature type="modified residue" description="Phosphothreonine; by autocatalysis" evidence="9">
    <location>
        <position position="174"/>
    </location>
</feature>
<dbReference type="Gene3D" id="1.20.1270.10">
    <property type="match status" value="1"/>
</dbReference>
<dbReference type="NCBIfam" id="NF001413">
    <property type="entry name" value="PRK00290.1"/>
    <property type="match status" value="1"/>
</dbReference>
<dbReference type="NCBIfam" id="TIGR02350">
    <property type="entry name" value="prok_dnaK"/>
    <property type="match status" value="1"/>
</dbReference>
<dbReference type="SUPFAM" id="SSF100934">
    <property type="entry name" value="Heat shock protein 70kD (HSP70), C-terminal subdomain"/>
    <property type="match status" value="1"/>
</dbReference>
<dbReference type="FunFam" id="1.20.1270.10:FF:000001">
    <property type="entry name" value="Molecular chaperone DnaK"/>
    <property type="match status" value="1"/>
</dbReference>
<dbReference type="PRINTS" id="PR00301">
    <property type="entry name" value="HEATSHOCK70"/>
</dbReference>
<protein>
    <recommendedName>
        <fullName evidence="3 9">Chaperone protein DnaK</fullName>
    </recommendedName>
    <alternativeName>
        <fullName evidence="9">HSP70</fullName>
    </alternativeName>
    <alternativeName>
        <fullName evidence="9">Heat shock 70 kDa protein</fullName>
    </alternativeName>
    <alternativeName>
        <fullName evidence="9">Heat shock protein 70</fullName>
    </alternativeName>
</protein>
<evidence type="ECO:0000313" key="13">
    <source>
        <dbReference type="EMBL" id="EIA33201.1"/>
    </source>
</evidence>
<dbReference type="HOGENOM" id="CLU_005965_2_4_9"/>
<dbReference type="InterPro" id="IPR029047">
    <property type="entry name" value="HSP70_peptide-bd_sf"/>
</dbReference>
<evidence type="ECO:0000256" key="8">
    <source>
        <dbReference type="ARBA" id="ARBA00023186"/>
    </source>
</evidence>
<evidence type="ECO:0000256" key="2">
    <source>
        <dbReference type="ARBA" id="ARBA00007381"/>
    </source>
</evidence>
<keyword evidence="5 9" id="KW-0547">Nucleotide-binding</keyword>
<dbReference type="Gene3D" id="3.30.420.40">
    <property type="match status" value="2"/>
</dbReference>
<evidence type="ECO:0000256" key="5">
    <source>
        <dbReference type="ARBA" id="ARBA00022741"/>
    </source>
</evidence>
<dbReference type="InterPro" id="IPR018181">
    <property type="entry name" value="Heat_shock_70_CS"/>
</dbReference>
<reference evidence="13 14" key="1">
    <citation type="journal article" date="2012" name="J. Bacteriol.">
        <title>Genome Sequence of Lactobacillus salivarius SMXD51, a Potential Probiotic Strain Isolated from Chicken Cecum, Showing Anti-Campylobacter Activity.</title>
        <authorList>
            <person name="Kergourlay G."/>
            <person name="Messaoudi S."/>
            <person name="Dousset X."/>
            <person name="Prevost H."/>
        </authorList>
    </citation>
    <scope>NUCLEOTIDE SEQUENCE [LARGE SCALE GENOMIC DNA]</scope>
    <source>
        <strain evidence="13 14">SMXD51</strain>
    </source>
</reference>
<keyword evidence="8 9" id="KW-0143">Chaperone</keyword>
<evidence type="ECO:0000313" key="14">
    <source>
        <dbReference type="Proteomes" id="UP000003657"/>
    </source>
</evidence>
<keyword evidence="6 9" id="KW-0067">ATP-binding</keyword>
<evidence type="ECO:0000256" key="6">
    <source>
        <dbReference type="ARBA" id="ARBA00022840"/>
    </source>
</evidence>
<evidence type="ECO:0000256" key="12">
    <source>
        <dbReference type="SAM" id="MobiDB-lite"/>
    </source>
</evidence>
<organism evidence="13 14">
    <name type="scientific">Ligilactobacillus salivarius SMXD51</name>
    <dbReference type="NCBI Taxonomy" id="1108963"/>
    <lineage>
        <taxon>Bacteria</taxon>
        <taxon>Bacillati</taxon>
        <taxon>Bacillota</taxon>
        <taxon>Bacilli</taxon>
        <taxon>Lactobacillales</taxon>
        <taxon>Lactobacillaceae</taxon>
        <taxon>Ligilactobacillus</taxon>
    </lineage>
</organism>
<dbReference type="GO" id="GO:0051082">
    <property type="term" value="F:unfolded protein binding"/>
    <property type="evidence" value="ECO:0007669"/>
    <property type="project" value="InterPro"/>
</dbReference>
<keyword evidence="11" id="KW-0175">Coiled coil</keyword>
<feature type="compositionally biased region" description="Basic and acidic residues" evidence="12">
    <location>
        <begin position="604"/>
        <end position="615"/>
    </location>
</feature>
<dbReference type="HAMAP" id="MF_00332">
    <property type="entry name" value="DnaK"/>
    <property type="match status" value="1"/>
</dbReference>
<evidence type="ECO:0000256" key="7">
    <source>
        <dbReference type="ARBA" id="ARBA00023016"/>
    </source>
</evidence>
<evidence type="ECO:0000256" key="1">
    <source>
        <dbReference type="ARBA" id="ARBA00002290"/>
    </source>
</evidence>
<dbReference type="FunFam" id="3.90.640.10:FF:000003">
    <property type="entry name" value="Molecular chaperone DnaK"/>
    <property type="match status" value="1"/>
</dbReference>
<dbReference type="PROSITE" id="PS00297">
    <property type="entry name" value="HSP70_1"/>
    <property type="match status" value="1"/>
</dbReference>
<feature type="region of interest" description="Disordered" evidence="12">
    <location>
        <begin position="575"/>
        <end position="615"/>
    </location>
</feature>
<keyword evidence="7 9" id="KW-0346">Stress response</keyword>
<dbReference type="InterPro" id="IPR013126">
    <property type="entry name" value="Hsp_70_fam"/>
</dbReference>
<dbReference type="CDD" id="cd10234">
    <property type="entry name" value="ASKHA_NBD_HSP70_DnaK-like"/>
    <property type="match status" value="1"/>
</dbReference>
<dbReference type="GO" id="GO:0005524">
    <property type="term" value="F:ATP binding"/>
    <property type="evidence" value="ECO:0007669"/>
    <property type="project" value="UniProtKB-UniRule"/>
</dbReference>
<proteinExistence type="evidence at transcript level"/>
<gene>
    <name evidence="9 13" type="primary">dnaK</name>
    <name evidence="13" type="ORF">SMXD51_04373</name>
</gene>
<dbReference type="RefSeq" id="WP_003709916.1">
    <property type="nucleotide sequence ID" value="NZ_AICL01000003.1"/>
</dbReference>
<dbReference type="GO" id="GO:0140662">
    <property type="term" value="F:ATP-dependent protein folding chaperone"/>
    <property type="evidence" value="ECO:0007669"/>
    <property type="project" value="InterPro"/>
</dbReference>
<dbReference type="PROSITE" id="PS00329">
    <property type="entry name" value="HSP70_2"/>
    <property type="match status" value="1"/>
</dbReference>
<dbReference type="Gene3D" id="2.60.34.10">
    <property type="entry name" value="Substrate Binding Domain Of DNAk, Chain A, domain 1"/>
    <property type="match status" value="1"/>
</dbReference>
<name>H7FXL4_9LACO</name>
<dbReference type="PANTHER" id="PTHR19375">
    <property type="entry name" value="HEAT SHOCK PROTEIN 70KDA"/>
    <property type="match status" value="1"/>
</dbReference>
<feature type="compositionally biased region" description="Low complexity" evidence="12">
    <location>
        <begin position="575"/>
        <end position="599"/>
    </location>
</feature>
<evidence type="ECO:0000256" key="4">
    <source>
        <dbReference type="ARBA" id="ARBA00022553"/>
    </source>
</evidence>
<dbReference type="FunFam" id="3.30.420.40:FF:000545">
    <property type="entry name" value="Endoplasmic reticulum chaperone BiP"/>
    <property type="match status" value="1"/>
</dbReference>
<dbReference type="FunFam" id="2.60.34.10:FF:000014">
    <property type="entry name" value="Chaperone protein DnaK HSP70"/>
    <property type="match status" value="1"/>
</dbReference>
<dbReference type="AlphaFoldDB" id="H7FXL4"/>
<comment type="similarity">
    <text evidence="2 9 10">Belongs to the heat shock protein 70 family.</text>
</comment>
<comment type="induction">
    <text evidence="9">By stress conditions e.g. heat shock.</text>
</comment>
<dbReference type="PATRIC" id="fig|1108963.3.peg.1572"/>
<feature type="coiled-coil region" evidence="11">
    <location>
        <begin position="529"/>
        <end position="572"/>
    </location>
</feature>
<dbReference type="GO" id="GO:0005737">
    <property type="term" value="C:cytoplasm"/>
    <property type="evidence" value="ECO:0007669"/>
    <property type="project" value="UniProtKB-ARBA"/>
</dbReference>
<comment type="function">
    <text evidence="1 9">Acts as a chaperone.</text>
</comment>
<dbReference type="InterPro" id="IPR012725">
    <property type="entry name" value="Chaperone_DnaK"/>
</dbReference>
<evidence type="ECO:0000256" key="3">
    <source>
        <dbReference type="ARBA" id="ARBA00014415"/>
    </source>
</evidence>
<evidence type="ECO:0000256" key="9">
    <source>
        <dbReference type="HAMAP-Rule" id="MF_00332"/>
    </source>
</evidence>
<dbReference type="PROSITE" id="PS01036">
    <property type="entry name" value="HSP70_3"/>
    <property type="match status" value="1"/>
</dbReference>
<dbReference type="Proteomes" id="UP000003657">
    <property type="component" value="Unassembled WGS sequence"/>
</dbReference>
<dbReference type="SUPFAM" id="SSF100920">
    <property type="entry name" value="Heat shock protein 70kD (HSP70), peptide-binding domain"/>
    <property type="match status" value="1"/>
</dbReference>
<keyword evidence="4 9" id="KW-0597">Phosphoprotein</keyword>
<dbReference type="Pfam" id="PF00012">
    <property type="entry name" value="HSP70"/>
    <property type="match status" value="1"/>
</dbReference>
<comment type="caution">
    <text evidence="13">The sequence shown here is derived from an EMBL/GenBank/DDBJ whole genome shotgun (WGS) entry which is preliminary data.</text>
</comment>
<dbReference type="SUPFAM" id="SSF53067">
    <property type="entry name" value="Actin-like ATPase domain"/>
    <property type="match status" value="2"/>
</dbReference>
<dbReference type="EMBL" id="AICL01000003">
    <property type="protein sequence ID" value="EIA33201.1"/>
    <property type="molecule type" value="Genomic_DNA"/>
</dbReference>
<sequence>MSKIIGIDLGTTNSAVAVLEGKDPKIITNPEGNRTTPSVVSFKNGETQVGEVAKRQAITNPNTVSSIKRHMGDANYKVKIEDKEYTPQEISAMILQYIKDYAESYLGEEVSQAVITVPAYFNDSQRQATKDAGKIAGLKVKRIVNEPTAAALAYGLDKLDKDERILVFDLGGGTFDVSILELGDGVFEVLSTNGDTHLGGDDFDNKIIDWLVENFKADNGIDLSQDKMAMQRLKDAAEKAKKDLSGTTEAQISLPFIAAGEAGPLHLETSLSRAKFNELTEDLVERTKIPVRNALADAGLTNADIDEVILVGGSTRIPAVKEAVKAETGHTPNESVNPDEAVALGAAIQGGVITGDVKDVVLLDVTPLSLGIETMGGVFTKLIDRNTTIPTSKSQVFSTAADNQPAVDIHVLQGERPMAADNKTLGRFQLTDIPAAPRGVPQIEVKFDIDKNGIVNVSAKDLGTNKEQKITIKSSSGLSDEEIDRMVKEAKENEAADKKRKEEVDLRNEVDQLLFQTDKTLKEVKDKVSADEVKSVEDARDALKKAQEQNDINEMKAKKDELTKLIQDMSVKLYQQAQQAQQASGAQGDTSANNSTNDDNTVDGDFKEVDPDENK</sequence>
<feature type="coiled-coil region" evidence="11">
    <location>
        <begin position="223"/>
        <end position="250"/>
    </location>
</feature>